<comment type="caution">
    <text evidence="1">The sequence shown here is derived from an EMBL/GenBank/DDBJ whole genome shotgun (WGS) entry which is preliminary data.</text>
</comment>
<reference evidence="1" key="1">
    <citation type="submission" date="2020-04" db="EMBL/GenBank/DDBJ databases">
        <authorList>
            <person name="Zhang T."/>
        </authorList>
    </citation>
    <scope>NUCLEOTIDE SEQUENCE</scope>
    <source>
        <strain evidence="1">HKST-UBA01</strain>
    </source>
</reference>
<dbReference type="EMBL" id="JAGQHR010000377">
    <property type="protein sequence ID" value="MCA9728414.1"/>
    <property type="molecule type" value="Genomic_DNA"/>
</dbReference>
<evidence type="ECO:0000313" key="2">
    <source>
        <dbReference type="Proteomes" id="UP000697710"/>
    </source>
</evidence>
<dbReference type="AlphaFoldDB" id="A0A956RRB3"/>
<evidence type="ECO:0000313" key="1">
    <source>
        <dbReference type="EMBL" id="MCA9728414.1"/>
    </source>
</evidence>
<protein>
    <recommendedName>
        <fullName evidence="3">Bacterial surface antigen (D15) domain-containing protein</fullName>
    </recommendedName>
</protein>
<evidence type="ECO:0008006" key="3">
    <source>
        <dbReference type="Google" id="ProtNLM"/>
    </source>
</evidence>
<sequence>GWDRIRFSTSPSVGFSKVEGMTSGGAVTVSWLRGPGIQAQGRLDRSYWRGVYEGDAWIGFTAVPRAPAAMPRALRTRITGGGKEAGGGLFESFDRQSAWSLRGGYSRRPVPFGTDRPPVNALQASLLGLDHQSYVDREERFVGLELRPSRNWLVEGWLTDRRDRSIASALDPLWQTDPHTWSNPSIDEGRMHGSIARVGWTRADFGEPMRGAWLQGTAFGGALGGDREFYTLGAELHTSRTQPPFESIELEIAAAAAGGEVPRQMLPDLGGSSTLRGHPPRALVGATSFVTRVDFLSAIDPLRKTNIPGVRSLRLQPVLFADLGAVWGERGWTGVSALRLPRSEDWRSDFGIGIQRNVNYPGLLSRIRVDLAWRTDRAHDRMRASLALTR</sequence>
<gene>
    <name evidence="1" type="ORF">KC729_12070</name>
</gene>
<proteinExistence type="predicted"/>
<dbReference type="Gene3D" id="2.40.160.50">
    <property type="entry name" value="membrane protein fhac: a member of the omp85/tpsb transporter family"/>
    <property type="match status" value="1"/>
</dbReference>
<reference evidence="1" key="2">
    <citation type="journal article" date="2021" name="Microbiome">
        <title>Successional dynamics and alternative stable states in a saline activated sludge microbial community over 9 years.</title>
        <authorList>
            <person name="Wang Y."/>
            <person name="Ye J."/>
            <person name="Ju F."/>
            <person name="Liu L."/>
            <person name="Boyd J.A."/>
            <person name="Deng Y."/>
            <person name="Parks D.H."/>
            <person name="Jiang X."/>
            <person name="Yin X."/>
            <person name="Woodcroft B.J."/>
            <person name="Tyson G.W."/>
            <person name="Hugenholtz P."/>
            <person name="Polz M.F."/>
            <person name="Zhang T."/>
        </authorList>
    </citation>
    <scope>NUCLEOTIDE SEQUENCE</scope>
    <source>
        <strain evidence="1">HKST-UBA01</strain>
    </source>
</reference>
<dbReference type="Proteomes" id="UP000697710">
    <property type="component" value="Unassembled WGS sequence"/>
</dbReference>
<feature type="non-terminal residue" evidence="1">
    <location>
        <position position="1"/>
    </location>
</feature>
<organism evidence="1 2">
    <name type="scientific">Eiseniibacteriota bacterium</name>
    <dbReference type="NCBI Taxonomy" id="2212470"/>
    <lineage>
        <taxon>Bacteria</taxon>
        <taxon>Candidatus Eiseniibacteriota</taxon>
    </lineage>
</organism>
<accession>A0A956RRB3</accession>
<name>A0A956RRB3_UNCEI</name>